<dbReference type="STRING" id="168384.SAMN05660368_02748"/>
<accession>C6LH69</accession>
<dbReference type="EMBL" id="ACCL02000013">
    <property type="protein sequence ID" value="EET60128.1"/>
    <property type="molecule type" value="Genomic_DNA"/>
</dbReference>
<evidence type="ECO:0000259" key="1">
    <source>
        <dbReference type="Pfam" id="PF13175"/>
    </source>
</evidence>
<evidence type="ECO:0000313" key="3">
    <source>
        <dbReference type="Proteomes" id="UP000005561"/>
    </source>
</evidence>
<dbReference type="GO" id="GO:0000731">
    <property type="term" value="P:DNA synthesis involved in DNA repair"/>
    <property type="evidence" value="ECO:0007669"/>
    <property type="project" value="TreeGrafter"/>
</dbReference>
<reference evidence="2" key="1">
    <citation type="submission" date="2009-07" db="EMBL/GenBank/DDBJ databases">
        <authorList>
            <person name="Weinstock G."/>
            <person name="Sodergren E."/>
            <person name="Clifton S."/>
            <person name="Fulton L."/>
            <person name="Fulton B."/>
            <person name="Courtney L."/>
            <person name="Fronick C."/>
            <person name="Harrison M."/>
            <person name="Strong C."/>
            <person name="Farmer C."/>
            <person name="Delahaunty K."/>
            <person name="Markovic C."/>
            <person name="Hall O."/>
            <person name="Minx P."/>
            <person name="Tomlinson C."/>
            <person name="Mitreva M."/>
            <person name="Nelson J."/>
            <person name="Hou S."/>
            <person name="Wollam A."/>
            <person name="Pepin K.H."/>
            <person name="Johnson M."/>
            <person name="Bhonagiri V."/>
            <person name="Nash W.E."/>
            <person name="Warren W."/>
            <person name="Chinwalla A."/>
            <person name="Mardis E.R."/>
            <person name="Wilson R.K."/>
        </authorList>
    </citation>
    <scope>NUCLEOTIDE SEQUENCE [LARGE SCALE GENOMIC DNA]</scope>
    <source>
        <strain evidence="2">DSM 14469</strain>
    </source>
</reference>
<dbReference type="InterPro" id="IPR014555">
    <property type="entry name" value="RecF-like"/>
</dbReference>
<dbReference type="eggNOG" id="COG4637">
    <property type="taxonomic scope" value="Bacteria"/>
</dbReference>
<organism evidence="2 3">
    <name type="scientific">Marvinbryantia formatexigens DSM 14469</name>
    <dbReference type="NCBI Taxonomy" id="478749"/>
    <lineage>
        <taxon>Bacteria</taxon>
        <taxon>Bacillati</taxon>
        <taxon>Bacillota</taxon>
        <taxon>Clostridia</taxon>
        <taxon>Lachnospirales</taxon>
        <taxon>Lachnospiraceae</taxon>
        <taxon>Marvinbryantia</taxon>
    </lineage>
</organism>
<protein>
    <recommendedName>
        <fullName evidence="1">Endonuclease GajA/Old nuclease/RecF-like AAA domain-containing protein</fullName>
    </recommendedName>
</protein>
<dbReference type="GO" id="GO:0005524">
    <property type="term" value="F:ATP binding"/>
    <property type="evidence" value="ECO:0007669"/>
    <property type="project" value="InterPro"/>
</dbReference>
<dbReference type="Pfam" id="PF13175">
    <property type="entry name" value="AAA_15"/>
    <property type="match status" value="1"/>
</dbReference>
<proteinExistence type="predicted"/>
<dbReference type="InterPro" id="IPR041685">
    <property type="entry name" value="AAA_GajA/Old/RecF-like"/>
</dbReference>
<dbReference type="Gene3D" id="3.40.50.300">
    <property type="entry name" value="P-loop containing nucleotide triphosphate hydrolases"/>
    <property type="match status" value="1"/>
</dbReference>
<gene>
    <name evidence="2" type="ORF">BRYFOR_07979</name>
</gene>
<keyword evidence="3" id="KW-1185">Reference proteome</keyword>
<sequence length="445" mass="51403">MRSGAMIRIQRKKGCMDMKIQAVLIDGFKNLSNVKISFDKITALVALNNFGKSNVLAAIDFGLAFMKAAIEDKADMMANANLIPINCCMFGRNYKFEMEILTELDNMEYRVLYGYEFAWKCRESAEPHIVSEYLRIRPENRGLKYTQLINREGQRALYKSSETGRCSSRINVELTELVINKLRAYDEIFYAEIIKKLNSMRFYMENNLDARSFYQPDPIIRKGLEDMAVDAESLPRVIYQLQEKNPDKFMLLKEVYKELFPDVEDIIVKQYKFEREGDDKLPADVPFMIANAIYVLFVKDKNLTHPINFAMMSDGAKRVFMILARVILANERNVSLIAIEEPENSVHPSLFQSYMQIISQLLDDCKVIITSHSPYVVSYLEPSWIHVGVNRKPGIAGFYSFKKSGQRLLQQDAAAFKMSTGDYLFSMLADEDSNWEEYLECDIHE</sequence>
<dbReference type="PANTHER" id="PTHR32182">
    <property type="entry name" value="DNA REPLICATION AND REPAIR PROTEIN RECF"/>
    <property type="match status" value="1"/>
</dbReference>
<dbReference type="Proteomes" id="UP000005561">
    <property type="component" value="Unassembled WGS sequence"/>
</dbReference>
<feature type="domain" description="Endonuclease GajA/Old nuclease/RecF-like AAA" evidence="1">
    <location>
        <begin position="18"/>
        <end position="377"/>
    </location>
</feature>
<comment type="caution">
    <text evidence="2">The sequence shown here is derived from an EMBL/GenBank/DDBJ whole genome shotgun (WGS) entry which is preliminary data.</text>
</comment>
<dbReference type="GO" id="GO:0016887">
    <property type="term" value="F:ATP hydrolysis activity"/>
    <property type="evidence" value="ECO:0007669"/>
    <property type="project" value="InterPro"/>
</dbReference>
<dbReference type="GO" id="GO:0006302">
    <property type="term" value="P:double-strand break repair"/>
    <property type="evidence" value="ECO:0007669"/>
    <property type="project" value="TreeGrafter"/>
</dbReference>
<name>C6LH69_9FIRM</name>
<dbReference type="SUPFAM" id="SSF52540">
    <property type="entry name" value="P-loop containing nucleoside triphosphate hydrolases"/>
    <property type="match status" value="1"/>
</dbReference>
<dbReference type="PIRSF" id="PIRSF029347">
    <property type="entry name" value="RecF"/>
    <property type="match status" value="1"/>
</dbReference>
<dbReference type="AlphaFoldDB" id="C6LH69"/>
<dbReference type="InterPro" id="IPR027417">
    <property type="entry name" value="P-loop_NTPase"/>
</dbReference>
<evidence type="ECO:0000313" key="2">
    <source>
        <dbReference type="EMBL" id="EET60128.1"/>
    </source>
</evidence>
<dbReference type="PANTHER" id="PTHR32182:SF22">
    <property type="entry name" value="ATP-DEPENDENT ENDONUCLEASE, OLD FAMILY-RELATED"/>
    <property type="match status" value="1"/>
</dbReference>